<protein>
    <submittedName>
        <fullName evidence="2">Uncharacterized protein</fullName>
    </submittedName>
</protein>
<feature type="region of interest" description="Disordered" evidence="1">
    <location>
        <begin position="324"/>
        <end position="372"/>
    </location>
</feature>
<evidence type="ECO:0000313" key="2">
    <source>
        <dbReference type="EMBL" id="MDI2113849.1"/>
    </source>
</evidence>
<organism evidence="2 3">
    <name type="scientific">Commensalibacter nepenthis</name>
    <dbReference type="NCBI Taxonomy" id="3043872"/>
    <lineage>
        <taxon>Bacteria</taxon>
        <taxon>Pseudomonadati</taxon>
        <taxon>Pseudomonadota</taxon>
        <taxon>Alphaproteobacteria</taxon>
        <taxon>Acetobacterales</taxon>
        <taxon>Acetobacteraceae</taxon>
    </lineage>
</organism>
<name>A0ABT6QAN0_9PROT</name>
<dbReference type="Proteomes" id="UP001431775">
    <property type="component" value="Unassembled WGS sequence"/>
</dbReference>
<dbReference type="RefSeq" id="WP_281463495.1">
    <property type="nucleotide sequence ID" value="NZ_JASBAN010000002.1"/>
</dbReference>
<feature type="compositionally biased region" description="Basic and acidic residues" evidence="1">
    <location>
        <begin position="290"/>
        <end position="299"/>
    </location>
</feature>
<accession>A0ABT6QAN0</accession>
<sequence>MSDALDANHIPGFDETNLSNDWGRIILEAAGSAGIAGLTGGNVGAATASSAVGSAVIPVAGQGITNVVGSVVGADKDQIGQAITSIFTNLAANGGALIGAAIDGGSGALNGSTIGSMLEAYNAQHSGVFGKLWDKFTLNNVANTLSDASHSAVVNATVGASYGGAVTGATAGAVAGGGIGSIPGAAGGGESGFLVGAGVGGAAGAMYGFGSTLSEHAYNSVIDAINESNAEDQSAQNKTQPQGNTSVSASAGSPMPDGDGGDKKGNGDQSNTEPQKTEDIIKNENGNLQGDKRPGSDNKIRTLTKEEFQTMKDALMKGAEKIRDYSNGEGEWYRRPDGSEFGIRNSKESGETIDIMKPAPGSSVRPNTKFHQ</sequence>
<gene>
    <name evidence="2" type="ORF">QJV33_11275</name>
</gene>
<feature type="region of interest" description="Disordered" evidence="1">
    <location>
        <begin position="230"/>
        <end position="299"/>
    </location>
</feature>
<keyword evidence="3" id="KW-1185">Reference proteome</keyword>
<evidence type="ECO:0000256" key="1">
    <source>
        <dbReference type="SAM" id="MobiDB-lite"/>
    </source>
</evidence>
<reference evidence="2" key="1">
    <citation type="submission" date="2023-05" db="EMBL/GenBank/DDBJ databases">
        <title>Whole genome sequence of Commensalibacter sp.</title>
        <authorList>
            <person name="Charoenyingcharoen P."/>
            <person name="Yukphan P."/>
        </authorList>
    </citation>
    <scope>NUCLEOTIDE SEQUENCE</scope>
    <source>
        <strain evidence="2">TBRC 10068</strain>
    </source>
</reference>
<feature type="compositionally biased region" description="Polar residues" evidence="1">
    <location>
        <begin position="230"/>
        <end position="251"/>
    </location>
</feature>
<feature type="compositionally biased region" description="Basic and acidic residues" evidence="1">
    <location>
        <begin position="324"/>
        <end position="338"/>
    </location>
</feature>
<proteinExistence type="predicted"/>
<evidence type="ECO:0000313" key="3">
    <source>
        <dbReference type="Proteomes" id="UP001431775"/>
    </source>
</evidence>
<comment type="caution">
    <text evidence="2">The sequence shown here is derived from an EMBL/GenBank/DDBJ whole genome shotgun (WGS) entry which is preliminary data.</text>
</comment>
<dbReference type="EMBL" id="JASBAN010000002">
    <property type="protein sequence ID" value="MDI2113849.1"/>
    <property type="molecule type" value="Genomic_DNA"/>
</dbReference>